<dbReference type="PROSITE" id="PS50850">
    <property type="entry name" value="MFS"/>
    <property type="match status" value="1"/>
</dbReference>
<dbReference type="InterPro" id="IPR020846">
    <property type="entry name" value="MFS_dom"/>
</dbReference>
<gene>
    <name evidence="3" type="ORF">S06H3_14688</name>
</gene>
<proteinExistence type="predicted"/>
<comment type="caution">
    <text evidence="3">The sequence shown here is derived from an EMBL/GenBank/DDBJ whole genome shotgun (WGS) entry which is preliminary data.</text>
</comment>
<keyword evidence="1" id="KW-0472">Membrane</keyword>
<sequence>MSGSRYRWVILILSYLCMLGLAFSIQSLPPILTLIIKELDLTHAKAGLLVSLFALPTIFLAVLFGSFSDRWGSFKMG</sequence>
<evidence type="ECO:0000259" key="2">
    <source>
        <dbReference type="PROSITE" id="PS50850"/>
    </source>
</evidence>
<keyword evidence="1" id="KW-1133">Transmembrane helix</keyword>
<feature type="non-terminal residue" evidence="3">
    <location>
        <position position="77"/>
    </location>
</feature>
<feature type="transmembrane region" description="Helical" evidence="1">
    <location>
        <begin position="48"/>
        <end position="67"/>
    </location>
</feature>
<protein>
    <recommendedName>
        <fullName evidence="2">Major facilitator superfamily (MFS) profile domain-containing protein</fullName>
    </recommendedName>
</protein>
<dbReference type="GO" id="GO:0022857">
    <property type="term" value="F:transmembrane transporter activity"/>
    <property type="evidence" value="ECO:0007669"/>
    <property type="project" value="InterPro"/>
</dbReference>
<dbReference type="InterPro" id="IPR036259">
    <property type="entry name" value="MFS_trans_sf"/>
</dbReference>
<organism evidence="3">
    <name type="scientific">marine sediment metagenome</name>
    <dbReference type="NCBI Taxonomy" id="412755"/>
    <lineage>
        <taxon>unclassified sequences</taxon>
        <taxon>metagenomes</taxon>
        <taxon>ecological metagenomes</taxon>
    </lineage>
</organism>
<keyword evidence="1" id="KW-0812">Transmembrane</keyword>
<feature type="domain" description="Major facilitator superfamily (MFS) profile" evidence="2">
    <location>
        <begin position="10"/>
        <end position="77"/>
    </location>
</feature>
<accession>X1KC86</accession>
<reference evidence="3" key="1">
    <citation type="journal article" date="2014" name="Front. Microbiol.">
        <title>High frequency of phylogenetically diverse reductive dehalogenase-homologous genes in deep subseafloor sedimentary metagenomes.</title>
        <authorList>
            <person name="Kawai M."/>
            <person name="Futagami T."/>
            <person name="Toyoda A."/>
            <person name="Takaki Y."/>
            <person name="Nishi S."/>
            <person name="Hori S."/>
            <person name="Arai W."/>
            <person name="Tsubouchi T."/>
            <person name="Morono Y."/>
            <person name="Uchiyama I."/>
            <person name="Ito T."/>
            <person name="Fujiyama A."/>
            <person name="Inagaki F."/>
            <person name="Takami H."/>
        </authorList>
    </citation>
    <scope>NUCLEOTIDE SEQUENCE</scope>
    <source>
        <strain evidence="3">Expedition CK06-06</strain>
    </source>
</reference>
<dbReference type="Gene3D" id="1.20.1250.20">
    <property type="entry name" value="MFS general substrate transporter like domains"/>
    <property type="match status" value="1"/>
</dbReference>
<dbReference type="EMBL" id="BARV01007192">
    <property type="protein sequence ID" value="GAI04622.1"/>
    <property type="molecule type" value="Genomic_DNA"/>
</dbReference>
<name>X1KC86_9ZZZZ</name>
<evidence type="ECO:0000256" key="1">
    <source>
        <dbReference type="SAM" id="Phobius"/>
    </source>
</evidence>
<dbReference type="AlphaFoldDB" id="X1KC86"/>
<evidence type="ECO:0000313" key="3">
    <source>
        <dbReference type="EMBL" id="GAI04622.1"/>
    </source>
</evidence>
<dbReference type="SUPFAM" id="SSF103473">
    <property type="entry name" value="MFS general substrate transporter"/>
    <property type="match status" value="1"/>
</dbReference>